<feature type="domain" description="Homing endonuclease LAGLIDADG" evidence="2">
    <location>
        <begin position="281"/>
        <end position="380"/>
    </location>
</feature>
<keyword evidence="3" id="KW-0378">Hydrolase</keyword>
<dbReference type="GO" id="GO:0004519">
    <property type="term" value="F:endonuclease activity"/>
    <property type="evidence" value="ECO:0007669"/>
    <property type="project" value="UniProtKB-KW"/>
</dbReference>
<reference evidence="3" key="1">
    <citation type="journal article" date="2020" name="IMA Fungus">
        <title>The 256 kb mitochondrial genome of Clavaria fumosa is the largest among phylum Basidiomycota and is rich in introns and intronic ORFs.</title>
        <authorList>
            <person name="Wang X."/>
            <person name="Wang Y."/>
            <person name="Yao W."/>
            <person name="Shen J."/>
            <person name="Chen M."/>
            <person name="Gao M."/>
            <person name="Ren J."/>
            <person name="Li Q."/>
            <person name="Liu N."/>
        </authorList>
    </citation>
    <scope>NUCLEOTIDE SEQUENCE</scope>
</reference>
<geneLocation type="mitochondrion" evidence="3"/>
<dbReference type="PANTHER" id="PTHR36181:SF4">
    <property type="entry name" value="LAGLIDADG ENDONUCLEASE"/>
    <property type="match status" value="1"/>
</dbReference>
<proteinExistence type="predicted"/>
<dbReference type="EMBL" id="MT114157">
    <property type="protein sequence ID" value="QPZ51109.1"/>
    <property type="molecule type" value="Genomic_DNA"/>
</dbReference>
<sequence>MRIGNTLRWVELPNSGDTLKLIIPSCIRKIISGWSNDSCKVISYEISEKIMGNRGSKSNFLLKFVKEQRVDGNWWNKPFHLRYTLMGSEKNYLIKIPSKLLNKKNFSTFKLQSKMTPWFCSGLIDSEGSFITTIYKNKEIKIGWRVQSIFQIELHIQDLSLLLQLQQFFGGCGSIIKSKNRNTVRFSVSDIKDLTTIIIPHFYKYPLLTQKSADFILFQQVVELMSKKGHLSMDGLHQIINIKASMNWGISEIVKTEFLSITPVDRPLIEIRNIHNPNWVAGFVSGDGNFDVRVLNSNKNKIGYQVYLRFRISQHEKDLKLMELLKKYLGSGTIEKNSKDQVVSLTISKFSDITNKITPFFELNPLLGVKQLDYLDWCKIANLMKEGSHFTIEGLELIRSIKSGMNTGRKFPKI</sequence>
<keyword evidence="3" id="KW-0255">Endonuclease</keyword>
<comment type="function">
    <text evidence="1">Mitochondrial DNA endonuclease involved in intron homing.</text>
</comment>
<keyword evidence="3" id="KW-0496">Mitochondrion</keyword>
<dbReference type="InterPro" id="IPR051289">
    <property type="entry name" value="LAGLIDADG_Endonuclease"/>
</dbReference>
<dbReference type="AlphaFoldDB" id="A0A7T3PCV4"/>
<dbReference type="GeneID" id="65338535"/>
<evidence type="ECO:0000259" key="2">
    <source>
        <dbReference type="Pfam" id="PF00961"/>
    </source>
</evidence>
<dbReference type="InterPro" id="IPR027434">
    <property type="entry name" value="Homing_endonucl"/>
</dbReference>
<organism evidence="3">
    <name type="scientific">Clavaria fumosa</name>
    <dbReference type="NCBI Taxonomy" id="264083"/>
    <lineage>
        <taxon>Eukaryota</taxon>
        <taxon>Fungi</taxon>
        <taxon>Dikarya</taxon>
        <taxon>Basidiomycota</taxon>
        <taxon>Agaricomycotina</taxon>
        <taxon>Agaricomycetes</taxon>
        <taxon>Agaricomycetidae</taxon>
        <taxon>Agaricales</taxon>
        <taxon>Clavariineae</taxon>
        <taxon>Clavariaceae</taxon>
        <taxon>Clavaria</taxon>
    </lineage>
</organism>
<dbReference type="Pfam" id="PF00961">
    <property type="entry name" value="LAGLIDADG_1"/>
    <property type="match status" value="2"/>
</dbReference>
<protein>
    <submittedName>
        <fullName evidence="3">LAGLIDADG endonuclease</fullName>
    </submittedName>
</protein>
<evidence type="ECO:0000256" key="1">
    <source>
        <dbReference type="ARBA" id="ARBA00002670"/>
    </source>
</evidence>
<gene>
    <name evidence="3" type="primary">orf414</name>
</gene>
<dbReference type="PANTHER" id="PTHR36181">
    <property type="entry name" value="INTRON-ENCODED ENDONUCLEASE AI3-RELATED"/>
    <property type="match status" value="1"/>
</dbReference>
<keyword evidence="3" id="KW-0540">Nuclease</keyword>
<dbReference type="Gene3D" id="3.10.28.10">
    <property type="entry name" value="Homing endonucleases"/>
    <property type="match status" value="2"/>
</dbReference>
<dbReference type="GO" id="GO:0005739">
    <property type="term" value="C:mitochondrion"/>
    <property type="evidence" value="ECO:0007669"/>
    <property type="project" value="UniProtKB-ARBA"/>
</dbReference>
<accession>A0A7T3PCV4</accession>
<dbReference type="FunFam" id="3.10.28.10:FF:000010">
    <property type="entry name" value="LAGLIDADG homing endonuclease I-LtrII"/>
    <property type="match status" value="1"/>
</dbReference>
<dbReference type="RefSeq" id="YP_010130207.1">
    <property type="nucleotide sequence ID" value="NC_056336.1"/>
</dbReference>
<feature type="domain" description="Homing endonuclease LAGLIDADG" evidence="2">
    <location>
        <begin position="121"/>
        <end position="222"/>
    </location>
</feature>
<evidence type="ECO:0000313" key="3">
    <source>
        <dbReference type="EMBL" id="QPZ51109.1"/>
    </source>
</evidence>
<dbReference type="InterPro" id="IPR004860">
    <property type="entry name" value="LAGLIDADG_dom"/>
</dbReference>
<dbReference type="SUPFAM" id="SSF55608">
    <property type="entry name" value="Homing endonucleases"/>
    <property type="match status" value="2"/>
</dbReference>
<name>A0A7T3PCV4_9AGAR</name>